<proteinExistence type="inferred from homology"/>
<dbReference type="GO" id="GO:0005886">
    <property type="term" value="C:plasma membrane"/>
    <property type="evidence" value="ECO:0007669"/>
    <property type="project" value="UniProtKB-SubCell"/>
</dbReference>
<comment type="subcellular location">
    <subcellularLocation>
        <location evidence="1">Cell membrane</location>
        <topology evidence="1">Multi-pass membrane protein</topology>
    </subcellularLocation>
</comment>
<dbReference type="Pfam" id="PF02687">
    <property type="entry name" value="FtsX"/>
    <property type="match status" value="1"/>
</dbReference>
<evidence type="ECO:0000256" key="7">
    <source>
        <dbReference type="SAM" id="Phobius"/>
    </source>
</evidence>
<dbReference type="InterPro" id="IPR050250">
    <property type="entry name" value="Macrolide_Exporter_MacB"/>
</dbReference>
<feature type="domain" description="ABC3 transporter permease C-terminal" evidence="8">
    <location>
        <begin position="261"/>
        <end position="370"/>
    </location>
</feature>
<dbReference type="GO" id="GO:0022857">
    <property type="term" value="F:transmembrane transporter activity"/>
    <property type="evidence" value="ECO:0007669"/>
    <property type="project" value="TreeGrafter"/>
</dbReference>
<gene>
    <name evidence="10" type="ORF">METZ01_LOCUS106182</name>
</gene>
<sequence length="379" mass="42317">MTLGVMIGIASLTVIVAIGEGTKSKVLNRIANLGFGPESFSVYSGAGRLFFGRNRNTTSMTLQDVDDIRAMPGVAIVVPRQRKRMRIINKKEFTTTRIYGVSPEWQPARQWKVVDGEFFNDMDMDRKRKVVVLGNTPARKLFGEMDPLGKKIRVGQVFFEVIGLLETKGLTESGYDPDDRALIPLTTSMSRLFRQTHLHSIKVVSTHSEVVQQTMEGVTQVLRRNHGLSPLADDDFRFVTPEGIMQWVTESEQALNRMLLLISTVSLLVGGIVIMNILLVSIRERIREIGVRRCFGARRSDITQQFLFESVLVSLLGGAMGAMLGWVLSTALKHFDFLPARITLEPFILAFGFSMMVGLIFGIHPARKAACLSPDETIR</sequence>
<feature type="transmembrane region" description="Helical" evidence="7">
    <location>
        <begin position="306"/>
        <end position="327"/>
    </location>
</feature>
<dbReference type="AlphaFoldDB" id="A0A381WMB3"/>
<dbReference type="InterPro" id="IPR025857">
    <property type="entry name" value="MacB_PCD"/>
</dbReference>
<keyword evidence="2" id="KW-1003">Cell membrane</keyword>
<feature type="transmembrane region" description="Helical" evidence="7">
    <location>
        <begin position="258"/>
        <end position="282"/>
    </location>
</feature>
<dbReference type="EMBL" id="UINC01012180">
    <property type="protein sequence ID" value="SVA53328.1"/>
    <property type="molecule type" value="Genomic_DNA"/>
</dbReference>
<dbReference type="PANTHER" id="PTHR30572:SF4">
    <property type="entry name" value="ABC TRANSPORTER PERMEASE YTRF"/>
    <property type="match status" value="1"/>
</dbReference>
<accession>A0A381WMB3</accession>
<name>A0A381WMB3_9ZZZZ</name>
<reference evidence="10" key="1">
    <citation type="submission" date="2018-05" db="EMBL/GenBank/DDBJ databases">
        <authorList>
            <person name="Lanie J.A."/>
            <person name="Ng W.-L."/>
            <person name="Kazmierczak K.M."/>
            <person name="Andrzejewski T.M."/>
            <person name="Davidsen T.M."/>
            <person name="Wayne K.J."/>
            <person name="Tettelin H."/>
            <person name="Glass J.I."/>
            <person name="Rusch D."/>
            <person name="Podicherti R."/>
            <person name="Tsui H.-C.T."/>
            <person name="Winkler M.E."/>
        </authorList>
    </citation>
    <scope>NUCLEOTIDE SEQUENCE</scope>
</reference>
<dbReference type="InterPro" id="IPR003838">
    <property type="entry name" value="ABC3_permease_C"/>
</dbReference>
<dbReference type="PANTHER" id="PTHR30572">
    <property type="entry name" value="MEMBRANE COMPONENT OF TRANSPORTER-RELATED"/>
    <property type="match status" value="1"/>
</dbReference>
<evidence type="ECO:0000256" key="6">
    <source>
        <dbReference type="ARBA" id="ARBA00038076"/>
    </source>
</evidence>
<evidence type="ECO:0000256" key="3">
    <source>
        <dbReference type="ARBA" id="ARBA00022692"/>
    </source>
</evidence>
<comment type="similarity">
    <text evidence="6">Belongs to the ABC-4 integral membrane protein family.</text>
</comment>
<evidence type="ECO:0000256" key="1">
    <source>
        <dbReference type="ARBA" id="ARBA00004651"/>
    </source>
</evidence>
<evidence type="ECO:0000256" key="2">
    <source>
        <dbReference type="ARBA" id="ARBA00022475"/>
    </source>
</evidence>
<evidence type="ECO:0008006" key="11">
    <source>
        <dbReference type="Google" id="ProtNLM"/>
    </source>
</evidence>
<organism evidence="10">
    <name type="scientific">marine metagenome</name>
    <dbReference type="NCBI Taxonomy" id="408172"/>
    <lineage>
        <taxon>unclassified sequences</taxon>
        <taxon>metagenomes</taxon>
        <taxon>ecological metagenomes</taxon>
    </lineage>
</organism>
<feature type="domain" description="MacB-like periplasmic core" evidence="9">
    <location>
        <begin position="2"/>
        <end position="220"/>
    </location>
</feature>
<evidence type="ECO:0000313" key="10">
    <source>
        <dbReference type="EMBL" id="SVA53328.1"/>
    </source>
</evidence>
<evidence type="ECO:0000259" key="9">
    <source>
        <dbReference type="Pfam" id="PF12704"/>
    </source>
</evidence>
<keyword evidence="4 7" id="KW-1133">Transmembrane helix</keyword>
<feature type="transmembrane region" description="Helical" evidence="7">
    <location>
        <begin position="347"/>
        <end position="364"/>
    </location>
</feature>
<dbReference type="Pfam" id="PF12704">
    <property type="entry name" value="MacB_PCD"/>
    <property type="match status" value="1"/>
</dbReference>
<protein>
    <recommendedName>
        <fullName evidence="11">ABC3 transporter permease protein domain-containing protein</fullName>
    </recommendedName>
</protein>
<keyword evidence="3 7" id="KW-0812">Transmembrane</keyword>
<keyword evidence="5 7" id="KW-0472">Membrane</keyword>
<evidence type="ECO:0000259" key="8">
    <source>
        <dbReference type="Pfam" id="PF02687"/>
    </source>
</evidence>
<evidence type="ECO:0000256" key="5">
    <source>
        <dbReference type="ARBA" id="ARBA00023136"/>
    </source>
</evidence>
<evidence type="ECO:0000256" key="4">
    <source>
        <dbReference type="ARBA" id="ARBA00022989"/>
    </source>
</evidence>